<keyword evidence="9" id="KW-1185">Reference proteome</keyword>
<comment type="similarity">
    <text evidence="1">Belongs to the DNA photolyase class-1 family.</text>
</comment>
<gene>
    <name evidence="8" type="primary">CRY2</name>
    <name evidence="8" type="ORF">AURANDRAFT_20741</name>
</gene>
<organism evidence="9">
    <name type="scientific">Aureococcus anophagefferens</name>
    <name type="common">Harmful bloom alga</name>
    <dbReference type="NCBI Taxonomy" id="44056"/>
    <lineage>
        <taxon>Eukaryota</taxon>
        <taxon>Sar</taxon>
        <taxon>Stramenopiles</taxon>
        <taxon>Ochrophyta</taxon>
        <taxon>Pelagophyceae</taxon>
        <taxon>Pelagomonadales</taxon>
        <taxon>Pelagomonadaceae</taxon>
        <taxon>Aureococcus</taxon>
    </lineage>
</organism>
<dbReference type="GO" id="GO:0003904">
    <property type="term" value="F:deoxyribodipyrimidine photo-lyase activity"/>
    <property type="evidence" value="ECO:0007669"/>
    <property type="project" value="TreeGrafter"/>
</dbReference>
<evidence type="ECO:0000256" key="6">
    <source>
        <dbReference type="SAM" id="MobiDB-lite"/>
    </source>
</evidence>
<dbReference type="OMA" id="YTVFTPY"/>
<dbReference type="Gene3D" id="3.40.50.620">
    <property type="entry name" value="HUPs"/>
    <property type="match status" value="1"/>
</dbReference>
<dbReference type="InterPro" id="IPR036134">
    <property type="entry name" value="Crypto/Photolyase_FAD-like_sf"/>
</dbReference>
<dbReference type="InterPro" id="IPR005101">
    <property type="entry name" value="Cryptochr/Photolyase_FAD-bd"/>
</dbReference>
<evidence type="ECO:0000256" key="5">
    <source>
        <dbReference type="PIRSR" id="PIRSR602081-2"/>
    </source>
</evidence>
<protein>
    <submittedName>
        <fullName evidence="8">Uncharacterized protein CRY2</fullName>
    </submittedName>
</protein>
<dbReference type="Gene3D" id="1.10.579.10">
    <property type="entry name" value="DNA Cyclobutane Dipyrimidine Photolyase, subunit A, domain 3"/>
    <property type="match status" value="1"/>
</dbReference>
<dbReference type="Pfam" id="PF00875">
    <property type="entry name" value="DNA_photolyase"/>
    <property type="match status" value="1"/>
</dbReference>
<dbReference type="GO" id="GO:0071949">
    <property type="term" value="F:FAD binding"/>
    <property type="evidence" value="ECO:0007669"/>
    <property type="project" value="TreeGrafter"/>
</dbReference>
<name>F0Y049_AURAN</name>
<dbReference type="PANTHER" id="PTHR11455:SF9">
    <property type="entry name" value="CRYPTOCHROME CIRCADIAN CLOCK 5 ISOFORM X1"/>
    <property type="match status" value="1"/>
</dbReference>
<evidence type="ECO:0000256" key="3">
    <source>
        <dbReference type="ARBA" id="ARBA00022827"/>
    </source>
</evidence>
<dbReference type="Gene3D" id="1.25.40.80">
    <property type="match status" value="1"/>
</dbReference>
<dbReference type="EMBL" id="GL833122">
    <property type="protein sequence ID" value="EGB11461.1"/>
    <property type="molecule type" value="Genomic_DNA"/>
</dbReference>
<dbReference type="PROSITE" id="PS51645">
    <property type="entry name" value="PHR_CRY_ALPHA_BETA"/>
    <property type="match status" value="1"/>
</dbReference>
<dbReference type="RefSeq" id="XP_009033826.1">
    <property type="nucleotide sequence ID" value="XM_009035578.1"/>
</dbReference>
<dbReference type="Pfam" id="PF03441">
    <property type="entry name" value="FAD_binding_7"/>
    <property type="match status" value="1"/>
</dbReference>
<keyword evidence="3 4" id="KW-0274">FAD</keyword>
<dbReference type="InterPro" id="IPR006050">
    <property type="entry name" value="DNA_photolyase_N"/>
</dbReference>
<dbReference type="InterPro" id="IPR002081">
    <property type="entry name" value="Cryptochrome/DNA_photolyase_1"/>
</dbReference>
<dbReference type="AlphaFoldDB" id="F0Y049"/>
<dbReference type="InterPro" id="IPR014729">
    <property type="entry name" value="Rossmann-like_a/b/a_fold"/>
</dbReference>
<evidence type="ECO:0000313" key="8">
    <source>
        <dbReference type="EMBL" id="EGB11461.1"/>
    </source>
</evidence>
<dbReference type="SUPFAM" id="SSF52425">
    <property type="entry name" value="Cryptochrome/photolyase, N-terminal domain"/>
    <property type="match status" value="1"/>
</dbReference>
<dbReference type="InParanoid" id="F0Y049"/>
<feature type="domain" description="Photolyase/cryptochrome alpha/beta" evidence="7">
    <location>
        <begin position="4"/>
        <end position="141"/>
    </location>
</feature>
<evidence type="ECO:0000259" key="7">
    <source>
        <dbReference type="PROSITE" id="PS51645"/>
    </source>
</evidence>
<proteinExistence type="inferred from homology"/>
<dbReference type="OrthoDB" id="435881at2759"/>
<feature type="binding site" evidence="4">
    <location>
        <begin position="295"/>
        <end position="303"/>
    </location>
    <ligand>
        <name>FAD</name>
        <dbReference type="ChEBI" id="CHEBI:57692"/>
    </ligand>
</feature>
<feature type="site" description="Electron transfer via tryptophanyl radical" evidence="5">
    <location>
        <position position="409"/>
    </location>
</feature>
<dbReference type="SUPFAM" id="SSF48173">
    <property type="entry name" value="Cryptochrome/photolyase FAD-binding domain"/>
    <property type="match status" value="1"/>
</dbReference>
<evidence type="ECO:0000256" key="2">
    <source>
        <dbReference type="ARBA" id="ARBA00022630"/>
    </source>
</evidence>
<evidence type="ECO:0000256" key="4">
    <source>
        <dbReference type="PIRSR" id="PIRSR602081-1"/>
    </source>
</evidence>
<feature type="binding site" evidence="4">
    <location>
        <begin position="399"/>
        <end position="401"/>
    </location>
    <ligand>
        <name>FAD</name>
        <dbReference type="ChEBI" id="CHEBI:57692"/>
    </ligand>
</feature>
<dbReference type="KEGG" id="aaf:AURANDRAFT_20741"/>
<feature type="site" description="Electron transfer via tryptophanyl radical" evidence="5">
    <location>
        <position position="326"/>
    </location>
</feature>
<accession>F0Y049</accession>
<feature type="site" description="Electron transfer via tryptophanyl radical" evidence="5">
    <location>
        <position position="386"/>
    </location>
</feature>
<dbReference type="GeneID" id="20219340"/>
<evidence type="ECO:0000313" key="9">
    <source>
        <dbReference type="Proteomes" id="UP000002729"/>
    </source>
</evidence>
<keyword evidence="2 4" id="KW-0285">Flavoprotein</keyword>
<sequence length="529" mass="56691">MAPKTTAVWFRKCLRLHDNAPLVEAAKRGGRLLPIFVLDPHFARPEFVGAPRYRFLLESLADLDASLRKRGSRLCVVRGETEATLDGLFAGACDALPGVKVDAILWEEELVEPWGVARDARVAAAAKARGVAASAVAGGHLLFDPREVLGACGGKAPTTMPAMVKAAAALGAVPAPLDPPATLPPPPDGLPDSSVPTLEAMGYEAPPAAAFGVAGGESAGLARLEAALARDGGKWARAFEKPKTKSTKFDVDPSTTVLSPYLKFGCVSARLFRARLADVYAGGSHAQPPTSLLGQLYFREMAYANALKHGAAFAASPSPVCADIPWDDPATDAAAAARLRAWEAGETGYPFVDAAMRQLRETGWIHHLARHAVACFLTRGDLWLPWTEGARVFDRDLLDADWAVNNFNWLGLAGVASWSPPFFRVYSPVPNHKQSSLNVDDAAGAYVDRFVPELRKLPAKYKYAPWTAPAAVLAAAGVVLGDTYPRPLVDHKVQSKDNIARFKEAQQRNRANKPKPPPKGAPKTKKQKV</sequence>
<dbReference type="Proteomes" id="UP000002729">
    <property type="component" value="Unassembled WGS sequence"/>
</dbReference>
<feature type="region of interest" description="Disordered" evidence="6">
    <location>
        <begin position="494"/>
        <end position="529"/>
    </location>
</feature>
<evidence type="ECO:0000256" key="1">
    <source>
        <dbReference type="ARBA" id="ARBA00005862"/>
    </source>
</evidence>
<dbReference type="InterPro" id="IPR036155">
    <property type="entry name" value="Crypto/Photolyase_N_sf"/>
</dbReference>
<dbReference type="eggNOG" id="KOG0133">
    <property type="taxonomic scope" value="Eukaryota"/>
</dbReference>
<dbReference type="PANTHER" id="PTHR11455">
    <property type="entry name" value="CRYPTOCHROME"/>
    <property type="match status" value="1"/>
</dbReference>
<reference evidence="8 9" key="1">
    <citation type="journal article" date="2011" name="Proc. Natl. Acad. Sci. U.S.A.">
        <title>Niche of harmful alga Aureococcus anophagefferens revealed through ecogenomics.</title>
        <authorList>
            <person name="Gobler C.J."/>
            <person name="Berry D.L."/>
            <person name="Dyhrman S.T."/>
            <person name="Wilhelm S.W."/>
            <person name="Salamov A."/>
            <person name="Lobanov A.V."/>
            <person name="Zhang Y."/>
            <person name="Collier J.L."/>
            <person name="Wurch L.L."/>
            <person name="Kustka A.B."/>
            <person name="Dill B.D."/>
            <person name="Shah M."/>
            <person name="VerBerkmoes N.C."/>
            <person name="Kuo A."/>
            <person name="Terry A."/>
            <person name="Pangilinan J."/>
            <person name="Lindquist E.A."/>
            <person name="Lucas S."/>
            <person name="Paulsen I.T."/>
            <person name="Hattenrath-Lehmann T.K."/>
            <person name="Talmage S.C."/>
            <person name="Walker E.A."/>
            <person name="Koch F."/>
            <person name="Burson A.M."/>
            <person name="Marcoval M.A."/>
            <person name="Tang Y.Z."/>
            <person name="Lecleir G.R."/>
            <person name="Coyne K.J."/>
            <person name="Berg G.M."/>
            <person name="Bertrand E.M."/>
            <person name="Saito M.A."/>
            <person name="Gladyshev V.N."/>
            <person name="Grigoriev I.V."/>
        </authorList>
    </citation>
    <scope>NUCLEOTIDE SEQUENCE [LARGE SCALE GENOMIC DNA]</scope>
    <source>
        <strain evidence="9">CCMP 1984</strain>
    </source>
</reference>
<comment type="cofactor">
    <cofactor evidence="4">
        <name>FAD</name>
        <dbReference type="ChEBI" id="CHEBI:57692"/>
    </cofactor>
    <text evidence="4">Binds 1 FAD per subunit.</text>
</comment>
<feature type="binding site" evidence="4">
    <location>
        <begin position="255"/>
        <end position="259"/>
    </location>
    <ligand>
        <name>FAD</name>
        <dbReference type="ChEBI" id="CHEBI:57692"/>
    </ligand>
</feature>
<feature type="compositionally biased region" description="Basic and acidic residues" evidence="6">
    <location>
        <begin position="494"/>
        <end position="507"/>
    </location>
</feature>
<dbReference type="GO" id="GO:0003677">
    <property type="term" value="F:DNA binding"/>
    <property type="evidence" value="ECO:0007669"/>
    <property type="project" value="TreeGrafter"/>
</dbReference>